<sequence length="64" mass="7294">MDIIKEIKKIMIDENMNMVSLAEKLSTSQPNLSKKFKRNNPTISDLEEIAAALGRELEISFVKK</sequence>
<dbReference type="InterPro" id="IPR010982">
    <property type="entry name" value="Lambda_DNA-bd_dom_sf"/>
</dbReference>
<organism evidence="2 3">
    <name type="scientific">Terrisporobacter hibernicus</name>
    <dbReference type="NCBI Taxonomy" id="2813371"/>
    <lineage>
        <taxon>Bacteria</taxon>
        <taxon>Bacillati</taxon>
        <taxon>Bacillota</taxon>
        <taxon>Clostridia</taxon>
        <taxon>Peptostreptococcales</taxon>
        <taxon>Peptostreptococcaceae</taxon>
        <taxon>Terrisporobacter</taxon>
    </lineage>
</organism>
<dbReference type="InterPro" id="IPR001387">
    <property type="entry name" value="Cro/C1-type_HTH"/>
</dbReference>
<feature type="domain" description="HTH cro/C1-type" evidence="1">
    <location>
        <begin position="7"/>
        <end position="60"/>
    </location>
</feature>
<dbReference type="PROSITE" id="PS50943">
    <property type="entry name" value="HTH_CROC1"/>
    <property type="match status" value="1"/>
</dbReference>
<dbReference type="EMBL" id="CP081135">
    <property type="protein sequence ID" value="UEL47598.1"/>
    <property type="molecule type" value="Genomic_DNA"/>
</dbReference>
<proteinExistence type="predicted"/>
<keyword evidence="3" id="KW-1185">Reference proteome</keyword>
<accession>A0AAX2ZE92</accession>
<reference evidence="2 3" key="1">
    <citation type="journal article" date="2023" name="Int. J. Syst. Evol. Microbiol.">
        <title>Terrisporobacter hibernicus sp. nov., isolated from bovine faeces in Northern Ireland.</title>
        <authorList>
            <person name="Mitchell M."/>
            <person name="Nguyen S.V."/>
            <person name="Connor M."/>
            <person name="Fairley D.J."/>
            <person name="Donoghue O."/>
            <person name="Marshall H."/>
            <person name="Koolman L."/>
            <person name="McMullan G."/>
            <person name="Schaffer K.E."/>
            <person name="McGrath J.W."/>
            <person name="Fanning S."/>
        </authorList>
    </citation>
    <scope>NUCLEOTIDE SEQUENCE [LARGE SCALE GENOMIC DNA]</scope>
    <source>
        <strain evidence="2 3">MCA3</strain>
    </source>
</reference>
<dbReference type="Pfam" id="PF13443">
    <property type="entry name" value="HTH_26"/>
    <property type="match status" value="1"/>
</dbReference>
<dbReference type="Proteomes" id="UP001198983">
    <property type="component" value="Chromosome"/>
</dbReference>
<dbReference type="GO" id="GO:0003677">
    <property type="term" value="F:DNA binding"/>
    <property type="evidence" value="ECO:0007669"/>
    <property type="project" value="InterPro"/>
</dbReference>
<evidence type="ECO:0000313" key="2">
    <source>
        <dbReference type="EMBL" id="UEL47598.1"/>
    </source>
</evidence>
<gene>
    <name evidence="2" type="ORF">JW646_18565</name>
</gene>
<dbReference type="RefSeq" id="WP_228415972.1">
    <property type="nucleotide sequence ID" value="NZ_CP081135.1"/>
</dbReference>
<dbReference type="SUPFAM" id="SSF47413">
    <property type="entry name" value="lambda repressor-like DNA-binding domains"/>
    <property type="match status" value="1"/>
</dbReference>
<evidence type="ECO:0000313" key="3">
    <source>
        <dbReference type="Proteomes" id="UP001198983"/>
    </source>
</evidence>
<protein>
    <submittedName>
        <fullName evidence="2">Helix-turn-helix domain-containing protein</fullName>
    </submittedName>
</protein>
<name>A0AAX2ZE92_9FIRM</name>
<dbReference type="KEGG" id="tem:JW646_18565"/>
<evidence type="ECO:0000259" key="1">
    <source>
        <dbReference type="PROSITE" id="PS50943"/>
    </source>
</evidence>
<dbReference type="Gene3D" id="1.10.260.40">
    <property type="entry name" value="lambda repressor-like DNA-binding domains"/>
    <property type="match status" value="1"/>
</dbReference>
<dbReference type="AlphaFoldDB" id="A0AAX2ZE92"/>